<dbReference type="GO" id="GO:0003677">
    <property type="term" value="F:DNA binding"/>
    <property type="evidence" value="ECO:0007669"/>
    <property type="project" value="InterPro"/>
</dbReference>
<dbReference type="Proteomes" id="UP000732377">
    <property type="component" value="Unassembled WGS sequence"/>
</dbReference>
<evidence type="ECO:0000256" key="1">
    <source>
        <dbReference type="SAM" id="MobiDB-lite"/>
    </source>
</evidence>
<dbReference type="PANTHER" id="PTHR47396:SF1">
    <property type="entry name" value="ATP-DEPENDENT HELICASE IRC3-RELATED"/>
    <property type="match status" value="1"/>
</dbReference>
<dbReference type="Gene3D" id="3.40.50.300">
    <property type="entry name" value="P-loop containing nucleotide triphosphate hydrolases"/>
    <property type="match status" value="2"/>
</dbReference>
<dbReference type="GO" id="GO:0005524">
    <property type="term" value="F:ATP binding"/>
    <property type="evidence" value="ECO:0007669"/>
    <property type="project" value="InterPro"/>
</dbReference>
<dbReference type="Pfam" id="PF04851">
    <property type="entry name" value="ResIII"/>
    <property type="match status" value="1"/>
</dbReference>
<dbReference type="GO" id="GO:0005829">
    <property type="term" value="C:cytosol"/>
    <property type="evidence" value="ECO:0007669"/>
    <property type="project" value="TreeGrafter"/>
</dbReference>
<dbReference type="InterPro" id="IPR001650">
    <property type="entry name" value="Helicase_C-like"/>
</dbReference>
<evidence type="ECO:0000313" key="4">
    <source>
        <dbReference type="EMBL" id="MBY6276795.1"/>
    </source>
</evidence>
<gene>
    <name evidence="4" type="ORF">CWE10_11410</name>
</gene>
<organism evidence="4 5">
    <name type="scientific">Symbiobacterium thermophilum</name>
    <dbReference type="NCBI Taxonomy" id="2734"/>
    <lineage>
        <taxon>Bacteria</taxon>
        <taxon>Bacillati</taxon>
        <taxon>Bacillota</taxon>
        <taxon>Clostridia</taxon>
        <taxon>Eubacteriales</taxon>
        <taxon>Symbiobacteriaceae</taxon>
        <taxon>Symbiobacterium</taxon>
    </lineage>
</organism>
<dbReference type="InterPro" id="IPR050742">
    <property type="entry name" value="Helicase_Restrict-Modif_Enz"/>
</dbReference>
<dbReference type="PANTHER" id="PTHR47396">
    <property type="entry name" value="TYPE I RESTRICTION ENZYME ECOKI R PROTEIN"/>
    <property type="match status" value="1"/>
</dbReference>
<dbReference type="GO" id="GO:0016787">
    <property type="term" value="F:hydrolase activity"/>
    <property type="evidence" value="ECO:0007669"/>
    <property type="project" value="InterPro"/>
</dbReference>
<reference evidence="4" key="1">
    <citation type="submission" date="2017-11" db="EMBL/GenBank/DDBJ databases">
        <title>Three new genomes from thermophilic consortium.</title>
        <authorList>
            <person name="Quaggio R."/>
            <person name="Amgarten D."/>
            <person name="Setubal J.C."/>
        </authorList>
    </citation>
    <scope>NUCLEOTIDE SEQUENCE</scope>
    <source>
        <strain evidence="4">ZCTH01-B2</strain>
    </source>
</reference>
<evidence type="ECO:0000259" key="3">
    <source>
        <dbReference type="PROSITE" id="PS51194"/>
    </source>
</evidence>
<protein>
    <submittedName>
        <fullName evidence="4">Uncharacterized protein</fullName>
    </submittedName>
</protein>
<dbReference type="Pfam" id="PF00271">
    <property type="entry name" value="Helicase_C"/>
    <property type="match status" value="1"/>
</dbReference>
<dbReference type="EMBL" id="PIUK01000110">
    <property type="protein sequence ID" value="MBY6276795.1"/>
    <property type="molecule type" value="Genomic_DNA"/>
</dbReference>
<comment type="caution">
    <text evidence="4">The sequence shown here is derived from an EMBL/GenBank/DDBJ whole genome shotgun (WGS) entry which is preliminary data.</text>
</comment>
<feature type="domain" description="Helicase C-terminal" evidence="3">
    <location>
        <begin position="115"/>
        <end position="282"/>
    </location>
</feature>
<dbReference type="SMART" id="SM00490">
    <property type="entry name" value="HELICc"/>
    <property type="match status" value="1"/>
</dbReference>
<sequence>MIIIDEAHHVAANMWRETLDYFNADKVIKLTATPFRSDRLEITNNPYDPIYEYTLGQAIEDKLVKDVVKEVEIPDELEFYNPETGEKYTLEEAKKILGNDWVSKSVAMSESCSKQVIKYTKEILEMKRKSYPYHQVLAITCNNDHAQLVTKWFEEEGLSCTYVSSRLSDFDIEQRLNDFANGVYDVMVSIQMLGEGYDNPNISVIALFRPFKTLSPYTQAIGRGLRRLRHDNLQAIDNYCNVIYHQELGLDKLWEYYKNQTSYAEQIRKQLETFSEQLSLFSYEELGFIEKDPTPVKPSGSSTNEETISGPFGEVRTYKSSGIGKHDSLSKDGYQEYMKARYELISRLQLETEKEIEKIKNLREQGLITPEQEKVLIENIESKSQRQYDEQFNKYKDMVIAESMRKDFYTWMNTQIEEFFKRSSLTKEGYELYETENNIDNKPINNIGYIVKNFNQSMYNETKKSIGLYLPSDFAYAKKRFVEKLEYYLKQYGEKKEEDEK</sequence>
<name>A0A953I3G0_SYMTR</name>
<dbReference type="InterPro" id="IPR014001">
    <property type="entry name" value="Helicase_ATP-bd"/>
</dbReference>
<dbReference type="InterPro" id="IPR006935">
    <property type="entry name" value="Helicase/UvrB_N"/>
</dbReference>
<dbReference type="SUPFAM" id="SSF52540">
    <property type="entry name" value="P-loop containing nucleoside triphosphate hydrolases"/>
    <property type="match status" value="1"/>
</dbReference>
<feature type="domain" description="Helicase ATP-binding" evidence="2">
    <location>
        <begin position="1"/>
        <end position="52"/>
    </location>
</feature>
<evidence type="ECO:0000313" key="5">
    <source>
        <dbReference type="Proteomes" id="UP000732377"/>
    </source>
</evidence>
<accession>A0A953I3G0</accession>
<feature type="region of interest" description="Disordered" evidence="1">
    <location>
        <begin position="292"/>
        <end position="311"/>
    </location>
</feature>
<dbReference type="AlphaFoldDB" id="A0A953I3G0"/>
<proteinExistence type="predicted"/>
<dbReference type="PROSITE" id="PS51194">
    <property type="entry name" value="HELICASE_CTER"/>
    <property type="match status" value="1"/>
</dbReference>
<dbReference type="PROSITE" id="PS51192">
    <property type="entry name" value="HELICASE_ATP_BIND_1"/>
    <property type="match status" value="1"/>
</dbReference>
<dbReference type="InterPro" id="IPR027417">
    <property type="entry name" value="P-loop_NTPase"/>
</dbReference>
<evidence type="ECO:0000259" key="2">
    <source>
        <dbReference type="PROSITE" id="PS51192"/>
    </source>
</evidence>